<keyword evidence="2" id="KW-0238">DNA-binding</keyword>
<dbReference type="SUPFAM" id="SSF56349">
    <property type="entry name" value="DNA breaking-rejoining enzymes"/>
    <property type="match status" value="2"/>
</dbReference>
<feature type="region of interest" description="Disordered" evidence="4">
    <location>
        <begin position="323"/>
        <end position="357"/>
    </location>
</feature>
<evidence type="ECO:0000256" key="2">
    <source>
        <dbReference type="ARBA" id="ARBA00023125"/>
    </source>
</evidence>
<dbReference type="GO" id="GO:0015074">
    <property type="term" value="P:DNA integration"/>
    <property type="evidence" value="ECO:0007669"/>
    <property type="project" value="InterPro"/>
</dbReference>
<dbReference type="Pfam" id="PF00589">
    <property type="entry name" value="Phage_integrase"/>
    <property type="match status" value="2"/>
</dbReference>
<feature type="region of interest" description="Disordered" evidence="4">
    <location>
        <begin position="156"/>
        <end position="176"/>
    </location>
</feature>
<comment type="caution">
    <text evidence="6">The sequence shown here is derived from an EMBL/GenBank/DDBJ whole genome shotgun (WGS) entry which is preliminary data.</text>
</comment>
<feature type="domain" description="Tyr recombinase" evidence="5">
    <location>
        <begin position="174"/>
        <end position="489"/>
    </location>
</feature>
<dbReference type="InterPro" id="IPR010998">
    <property type="entry name" value="Integrase_recombinase_N"/>
</dbReference>
<evidence type="ECO:0000256" key="4">
    <source>
        <dbReference type="SAM" id="MobiDB-lite"/>
    </source>
</evidence>
<dbReference type="InterPro" id="IPR036365">
    <property type="entry name" value="PGBD-like_sf"/>
</dbReference>
<dbReference type="PANTHER" id="PTHR30349">
    <property type="entry name" value="PHAGE INTEGRASE-RELATED"/>
    <property type="match status" value="1"/>
</dbReference>
<gene>
    <name evidence="6" type="ORF">EDD34_2192</name>
</gene>
<evidence type="ECO:0000256" key="1">
    <source>
        <dbReference type="ARBA" id="ARBA00008857"/>
    </source>
</evidence>
<keyword evidence="7" id="KW-1185">Reference proteome</keyword>
<dbReference type="EMBL" id="RKQZ01000001">
    <property type="protein sequence ID" value="RPF21561.1"/>
    <property type="molecule type" value="Genomic_DNA"/>
</dbReference>
<reference evidence="6 7" key="1">
    <citation type="submission" date="2018-11" db="EMBL/GenBank/DDBJ databases">
        <title>Sequencing the genomes of 1000 actinobacteria strains.</title>
        <authorList>
            <person name="Klenk H.-P."/>
        </authorList>
    </citation>
    <scope>NUCLEOTIDE SEQUENCE [LARGE SCALE GENOMIC DNA]</scope>
    <source>
        <strain evidence="6 7">DSM 15700</strain>
    </source>
</reference>
<dbReference type="PROSITE" id="PS51898">
    <property type="entry name" value="TYR_RECOMBINASE"/>
    <property type="match status" value="1"/>
</dbReference>
<keyword evidence="3" id="KW-0233">DNA recombination</keyword>
<dbReference type="SUPFAM" id="SSF47090">
    <property type="entry name" value="PGBD-like"/>
    <property type="match status" value="1"/>
</dbReference>
<dbReference type="GO" id="GO:0003677">
    <property type="term" value="F:DNA binding"/>
    <property type="evidence" value="ECO:0007669"/>
    <property type="project" value="UniProtKB-KW"/>
</dbReference>
<dbReference type="AlphaFoldDB" id="A0A3N4ZNW7"/>
<protein>
    <submittedName>
        <fullName evidence="6">Phage integrase family protein</fullName>
    </submittedName>
</protein>
<feature type="compositionally biased region" description="Low complexity" evidence="4">
    <location>
        <begin position="335"/>
        <end position="357"/>
    </location>
</feature>
<dbReference type="Gene3D" id="1.10.443.10">
    <property type="entry name" value="Intergrase catalytic core"/>
    <property type="match status" value="2"/>
</dbReference>
<dbReference type="PANTHER" id="PTHR30349:SF64">
    <property type="entry name" value="PROPHAGE INTEGRASE INTD-RELATED"/>
    <property type="match status" value="1"/>
</dbReference>
<name>A0A3N4ZNW7_9MICO</name>
<evidence type="ECO:0000259" key="5">
    <source>
        <dbReference type="PROSITE" id="PS51898"/>
    </source>
</evidence>
<sequence>MAYTETRTDRTGRTVHVGRYRVDGRLRSTRQMTSRREALAAARRLEEAGKRGEWVDPAAARITVAEWFDAWQAGRADRAPRTLEAERERFRSLVAPRFADVPLRQVTHEDVTRWSATMTSPTTGEAASPARRRDAVRLLVALLDAAVDARRLPANPARSASGKVTALPRAPKTKPHRYLSHEQLRRVADAAGPAGSPARTLVLLTALTGLRWGEVSALTVADVDPLRARLAVTKAYTRLDDGTLLLGDTKTHARREVPLPAVVADDVVTLISGRAPGDLLFPGATGAPLRRESFDRSAFRPAVRAAGTAVSVVSEIVDGVLPDGASGDVSDTQRRTAGLRRTATAPGPAGPRASARLRPAGRILYDDALARRIRRIQTDHGLEPTGTCEPETWAVLAELDRARRDGLTRGEKLTRTRLLATLTRTTLGPGAEDFDTLTLHDLRHTAASLAIAGGASVKAVQRLLGHESPMLTMSTYAGLFEDDLDAVGEVMSAGFAAAGDGLVPRPSGPLRAVPS</sequence>
<proteinExistence type="inferred from homology"/>
<dbReference type="GO" id="GO:0006310">
    <property type="term" value="P:DNA recombination"/>
    <property type="evidence" value="ECO:0007669"/>
    <property type="project" value="UniProtKB-KW"/>
</dbReference>
<dbReference type="InterPro" id="IPR013762">
    <property type="entry name" value="Integrase-like_cat_sf"/>
</dbReference>
<dbReference type="InterPro" id="IPR050090">
    <property type="entry name" value="Tyrosine_recombinase_XerCD"/>
</dbReference>
<dbReference type="InterPro" id="IPR002104">
    <property type="entry name" value="Integrase_catalytic"/>
</dbReference>
<evidence type="ECO:0000313" key="7">
    <source>
        <dbReference type="Proteomes" id="UP000280501"/>
    </source>
</evidence>
<evidence type="ECO:0000256" key="3">
    <source>
        <dbReference type="ARBA" id="ARBA00023172"/>
    </source>
</evidence>
<organism evidence="6 7">
    <name type="scientific">Myceligenerans xiligouense</name>
    <dbReference type="NCBI Taxonomy" id="253184"/>
    <lineage>
        <taxon>Bacteria</taxon>
        <taxon>Bacillati</taxon>
        <taxon>Actinomycetota</taxon>
        <taxon>Actinomycetes</taxon>
        <taxon>Micrococcales</taxon>
        <taxon>Promicromonosporaceae</taxon>
        <taxon>Myceligenerans</taxon>
    </lineage>
</organism>
<dbReference type="Proteomes" id="UP000280501">
    <property type="component" value="Unassembled WGS sequence"/>
</dbReference>
<dbReference type="Gene3D" id="1.10.150.130">
    <property type="match status" value="1"/>
</dbReference>
<dbReference type="InterPro" id="IPR011010">
    <property type="entry name" value="DNA_brk_join_enz"/>
</dbReference>
<dbReference type="RefSeq" id="WP_246012312.1">
    <property type="nucleotide sequence ID" value="NZ_RKQZ01000001.1"/>
</dbReference>
<comment type="similarity">
    <text evidence="1">Belongs to the 'phage' integrase family.</text>
</comment>
<evidence type="ECO:0000313" key="6">
    <source>
        <dbReference type="EMBL" id="RPF21561.1"/>
    </source>
</evidence>
<accession>A0A3N4ZNW7</accession>